<sequence length="498" mass="54802">MILSVRWYSLFAGSISHNWSPRKAKHRGFSPELESRPSLKPLLPTSPPTPLYGPGAHGRRAASSRPPRHDQEAETEQVENEGYNSATDFEGFDDLLDDNTADDLTTESAATAAAESAVSESDTAPLRTEGRGETSPSELRAAWLEKQKATKLRDAQSRISKSSKKGERSVSGSSRMNHATSPDVVPSTPQDHVPAGGPTTSVQATASQVEVPSSDPETDKPDVPLRDDGRVRVKAMRRRLGLTHGKKCLNCETTNKKDCPGPSQRSQRCKSSKPSPPALQPHPNVVMKTSTQCGFPFPYTSERVDTVEEGLNKRLDKLESVAINTKVTPIPRTLARCSTKTPSSFTLAILAEGQATNARMNAMESRMAPKATMRPPNYFPNIYIFSAKEEGDNKLRSQGAKFAQELQDLRFTSSEQRLSTAEKKVETMWSYMTATSQGEEKEKTQELEVEKDNEMTDHAIAGNSYPKASPDAAVTYALSSEDEFPYLDVRDLDEFDFE</sequence>
<feature type="compositionally biased region" description="Basic and acidic residues" evidence="1">
    <location>
        <begin position="217"/>
        <end position="231"/>
    </location>
</feature>
<feature type="compositionally biased region" description="Polar residues" evidence="1">
    <location>
        <begin position="170"/>
        <end position="180"/>
    </location>
</feature>
<feature type="compositionally biased region" description="Basic and acidic residues" evidence="1">
    <location>
        <begin position="143"/>
        <end position="156"/>
    </location>
</feature>
<feature type="compositionally biased region" description="Acidic residues" evidence="1">
    <location>
        <begin position="90"/>
        <end position="105"/>
    </location>
</feature>
<keyword evidence="3" id="KW-1185">Reference proteome</keyword>
<dbReference type="AlphaFoldDB" id="A0A8H5XHK5"/>
<dbReference type="Proteomes" id="UP000562682">
    <property type="component" value="Unassembled WGS sequence"/>
</dbReference>
<organism evidence="2 3">
    <name type="scientific">Fusarium denticulatum</name>
    <dbReference type="NCBI Taxonomy" id="48507"/>
    <lineage>
        <taxon>Eukaryota</taxon>
        <taxon>Fungi</taxon>
        <taxon>Dikarya</taxon>
        <taxon>Ascomycota</taxon>
        <taxon>Pezizomycotina</taxon>
        <taxon>Sordariomycetes</taxon>
        <taxon>Hypocreomycetidae</taxon>
        <taxon>Hypocreales</taxon>
        <taxon>Nectriaceae</taxon>
        <taxon>Fusarium</taxon>
        <taxon>Fusarium fujikuroi species complex</taxon>
    </lineage>
</organism>
<reference evidence="2 3" key="1">
    <citation type="submission" date="2020-05" db="EMBL/GenBank/DDBJ databases">
        <title>Identification and distribution of gene clusters putatively required for synthesis of sphingolipid metabolism inhibitors in phylogenetically diverse species of the filamentous fungus Fusarium.</title>
        <authorList>
            <person name="Kim H.-S."/>
            <person name="Busman M."/>
            <person name="Brown D.W."/>
            <person name="Divon H."/>
            <person name="Uhlig S."/>
            <person name="Proctor R.H."/>
        </authorList>
    </citation>
    <scope>NUCLEOTIDE SEQUENCE [LARGE SCALE GENOMIC DNA]</scope>
    <source>
        <strain evidence="2 3">NRRL 25311</strain>
    </source>
</reference>
<comment type="caution">
    <text evidence="2">The sequence shown here is derived from an EMBL/GenBank/DDBJ whole genome shotgun (WGS) entry which is preliminary data.</text>
</comment>
<protein>
    <submittedName>
        <fullName evidence="2">Uncharacterized protein</fullName>
    </submittedName>
</protein>
<evidence type="ECO:0000256" key="1">
    <source>
        <dbReference type="SAM" id="MobiDB-lite"/>
    </source>
</evidence>
<evidence type="ECO:0000313" key="3">
    <source>
        <dbReference type="Proteomes" id="UP000562682"/>
    </source>
</evidence>
<dbReference type="EMBL" id="JAAOAK010000032">
    <property type="protein sequence ID" value="KAF5693721.1"/>
    <property type="molecule type" value="Genomic_DNA"/>
</dbReference>
<proteinExistence type="predicted"/>
<feature type="region of interest" description="Disordered" evidence="1">
    <location>
        <begin position="20"/>
        <end position="232"/>
    </location>
</feature>
<feature type="compositionally biased region" description="Polar residues" evidence="1">
    <location>
        <begin position="198"/>
        <end position="211"/>
    </location>
</feature>
<evidence type="ECO:0000313" key="2">
    <source>
        <dbReference type="EMBL" id="KAF5693721.1"/>
    </source>
</evidence>
<accession>A0A8H5XHK5</accession>
<feature type="compositionally biased region" description="Low complexity" evidence="1">
    <location>
        <begin position="106"/>
        <end position="124"/>
    </location>
</feature>
<gene>
    <name evidence="2" type="ORF">FDENT_1790</name>
</gene>
<feature type="region of interest" description="Disordered" evidence="1">
    <location>
        <begin position="251"/>
        <end position="284"/>
    </location>
</feature>
<name>A0A8H5XHK5_9HYPO</name>